<accession>A0A165WF66</accession>
<sequence length="73" mass="7692">MLVEAWKVGLWAIICEVTEVNNSREASSRTACHGESAALSHSEEPPHSDQPLFGGPANGSHPPPPAALRFSAS</sequence>
<dbReference type="Proteomes" id="UP000076798">
    <property type="component" value="Unassembled WGS sequence"/>
</dbReference>
<name>A0A165WF66_9AGAM</name>
<evidence type="ECO:0000256" key="1">
    <source>
        <dbReference type="SAM" id="MobiDB-lite"/>
    </source>
</evidence>
<dbReference type="EMBL" id="KV428888">
    <property type="protein sequence ID" value="KZT31082.1"/>
    <property type="molecule type" value="Genomic_DNA"/>
</dbReference>
<dbReference type="AlphaFoldDB" id="A0A165WF66"/>
<evidence type="ECO:0000313" key="2">
    <source>
        <dbReference type="EMBL" id="KZT31082.1"/>
    </source>
</evidence>
<evidence type="ECO:0000313" key="3">
    <source>
        <dbReference type="Proteomes" id="UP000076798"/>
    </source>
</evidence>
<gene>
    <name evidence="2" type="ORF">SISSUDRAFT_1068125</name>
</gene>
<keyword evidence="3" id="KW-1185">Reference proteome</keyword>
<feature type="region of interest" description="Disordered" evidence="1">
    <location>
        <begin position="24"/>
        <end position="73"/>
    </location>
</feature>
<organism evidence="2 3">
    <name type="scientific">Sistotremastrum suecicum HHB10207 ss-3</name>
    <dbReference type="NCBI Taxonomy" id="1314776"/>
    <lineage>
        <taxon>Eukaryota</taxon>
        <taxon>Fungi</taxon>
        <taxon>Dikarya</taxon>
        <taxon>Basidiomycota</taxon>
        <taxon>Agaricomycotina</taxon>
        <taxon>Agaricomycetes</taxon>
        <taxon>Sistotremastrales</taxon>
        <taxon>Sistotremastraceae</taxon>
        <taxon>Sistotremastrum</taxon>
    </lineage>
</organism>
<protein>
    <submittedName>
        <fullName evidence="2">Uncharacterized protein</fullName>
    </submittedName>
</protein>
<proteinExistence type="predicted"/>
<reference evidence="2 3" key="1">
    <citation type="journal article" date="2016" name="Mol. Biol. Evol.">
        <title>Comparative Genomics of Early-Diverging Mushroom-Forming Fungi Provides Insights into the Origins of Lignocellulose Decay Capabilities.</title>
        <authorList>
            <person name="Nagy L.G."/>
            <person name="Riley R."/>
            <person name="Tritt A."/>
            <person name="Adam C."/>
            <person name="Daum C."/>
            <person name="Floudas D."/>
            <person name="Sun H."/>
            <person name="Yadav J.S."/>
            <person name="Pangilinan J."/>
            <person name="Larsson K.H."/>
            <person name="Matsuura K."/>
            <person name="Barry K."/>
            <person name="Labutti K."/>
            <person name="Kuo R."/>
            <person name="Ohm R.A."/>
            <person name="Bhattacharya S.S."/>
            <person name="Shirouzu T."/>
            <person name="Yoshinaga Y."/>
            <person name="Martin F.M."/>
            <person name="Grigoriev I.V."/>
            <person name="Hibbett D.S."/>
        </authorList>
    </citation>
    <scope>NUCLEOTIDE SEQUENCE [LARGE SCALE GENOMIC DNA]</scope>
    <source>
        <strain evidence="2 3">HHB10207 ss-3</strain>
    </source>
</reference>